<evidence type="ECO:0000256" key="5">
    <source>
        <dbReference type="ARBA" id="ARBA00022989"/>
    </source>
</evidence>
<feature type="binding site" evidence="7">
    <location>
        <position position="219"/>
    </location>
    <ligand>
        <name>Mg(2+)</name>
        <dbReference type="ChEBI" id="CHEBI:18420"/>
    </ligand>
</feature>
<dbReference type="PROSITE" id="PS01348">
    <property type="entry name" value="MRAY_2"/>
    <property type="match status" value="1"/>
</dbReference>
<evidence type="ECO:0000256" key="2">
    <source>
        <dbReference type="ARBA" id="ARBA00022475"/>
    </source>
</evidence>
<feature type="transmembrane region" description="Helical" evidence="8">
    <location>
        <begin position="189"/>
        <end position="208"/>
    </location>
</feature>
<feature type="transmembrane region" description="Helical" evidence="8">
    <location>
        <begin position="215"/>
        <end position="234"/>
    </location>
</feature>
<feature type="transmembrane region" description="Helical" evidence="8">
    <location>
        <begin position="6"/>
        <end position="26"/>
    </location>
</feature>
<dbReference type="Proteomes" id="UP000824232">
    <property type="component" value="Unassembled WGS sequence"/>
</dbReference>
<keyword evidence="3 9" id="KW-0808">Transferase</keyword>
<sequence>MNQQIIETLKIVITTFLCSALIMPFMKRIAKHIGAMDIPRSDEGHRHIHTKATPKLGGVGIFLAFLIGYMLFGTESVQMNSILIGSFIIILTGIADDIKSIRARTKLIGQIIAASILVFYGGFLLNNITAFGYTINFGWFSYPLTILFVVACVNIINLIDGLDGLSGGISSIFFLTIGIIGFFQGRSGSLVMILTFIMLGATLGFLLHNFYPAKIFCGDCAMYLGFMIAVITLLEFKGPALTSLFVPLMILGIPILDTLFAIIRRLLKHQAPFSPDKEHIHHQLLGMNFSQRTTVLIIYGFNILFAFASIFYSLKDPFMGKILYIIIFIIVVWFVLRTTVISKKNKEVTDNIIEKVGEVIKKEPKSKKNKNRAK</sequence>
<evidence type="ECO:0000313" key="10">
    <source>
        <dbReference type="Proteomes" id="UP000824232"/>
    </source>
</evidence>
<dbReference type="AlphaFoldDB" id="A0A9D1DVN8"/>
<dbReference type="InterPro" id="IPR018480">
    <property type="entry name" value="PNAcMuramoyl-5peptid_Trfase_CS"/>
</dbReference>
<evidence type="ECO:0000256" key="4">
    <source>
        <dbReference type="ARBA" id="ARBA00022692"/>
    </source>
</evidence>
<feature type="transmembrane region" description="Helical" evidence="8">
    <location>
        <begin position="137"/>
        <end position="158"/>
    </location>
</feature>
<protein>
    <submittedName>
        <fullName evidence="9">Undecaprenyl/decaprenyl-phosphate alpha-N-acetylglucosaminyl 1-phosphate transferase</fullName>
    </submittedName>
</protein>
<dbReference type="GO" id="GO:0071555">
    <property type="term" value="P:cell wall organization"/>
    <property type="evidence" value="ECO:0007669"/>
    <property type="project" value="TreeGrafter"/>
</dbReference>
<feature type="transmembrane region" description="Helical" evidence="8">
    <location>
        <begin position="240"/>
        <end position="263"/>
    </location>
</feature>
<dbReference type="PANTHER" id="PTHR22926:SF3">
    <property type="entry name" value="UNDECAPRENYL-PHOSPHATE ALPHA-N-ACETYLGLUCOSAMINYL 1-PHOSPHATE TRANSFERASE"/>
    <property type="match status" value="1"/>
</dbReference>
<dbReference type="InterPro" id="IPR000715">
    <property type="entry name" value="Glycosyl_transferase_4"/>
</dbReference>
<feature type="transmembrane region" description="Helical" evidence="8">
    <location>
        <begin position="165"/>
        <end position="183"/>
    </location>
</feature>
<keyword evidence="6 8" id="KW-0472">Membrane</keyword>
<keyword evidence="2" id="KW-1003">Cell membrane</keyword>
<reference evidence="9" key="1">
    <citation type="submission" date="2020-10" db="EMBL/GenBank/DDBJ databases">
        <authorList>
            <person name="Gilroy R."/>
        </authorList>
    </citation>
    <scope>NUCLEOTIDE SEQUENCE</scope>
    <source>
        <strain evidence="9">CHK184-20233</strain>
    </source>
</reference>
<feature type="transmembrane region" description="Helical" evidence="8">
    <location>
        <begin position="107"/>
        <end position="125"/>
    </location>
</feature>
<keyword evidence="5 8" id="KW-1133">Transmembrane helix</keyword>
<feature type="transmembrane region" description="Helical" evidence="8">
    <location>
        <begin position="78"/>
        <end position="95"/>
    </location>
</feature>
<dbReference type="EMBL" id="DVHC01000062">
    <property type="protein sequence ID" value="HIR59659.1"/>
    <property type="molecule type" value="Genomic_DNA"/>
</dbReference>
<keyword evidence="7" id="KW-0479">Metal-binding</keyword>
<organism evidence="9 10">
    <name type="scientific">Candidatus Onthousia excrementipullorum</name>
    <dbReference type="NCBI Taxonomy" id="2840884"/>
    <lineage>
        <taxon>Bacteria</taxon>
        <taxon>Bacillati</taxon>
        <taxon>Bacillota</taxon>
        <taxon>Bacilli</taxon>
        <taxon>Candidatus Onthousia</taxon>
    </lineage>
</organism>
<reference evidence="9" key="2">
    <citation type="journal article" date="2021" name="PeerJ">
        <title>Extensive microbial diversity within the chicken gut microbiome revealed by metagenomics and culture.</title>
        <authorList>
            <person name="Gilroy R."/>
            <person name="Ravi A."/>
            <person name="Getino M."/>
            <person name="Pursley I."/>
            <person name="Horton D.L."/>
            <person name="Alikhan N.F."/>
            <person name="Baker D."/>
            <person name="Gharbi K."/>
            <person name="Hall N."/>
            <person name="Watson M."/>
            <person name="Adriaenssens E.M."/>
            <person name="Foster-Nyarko E."/>
            <person name="Jarju S."/>
            <person name="Secka A."/>
            <person name="Antonio M."/>
            <person name="Oren A."/>
            <person name="Chaudhuri R.R."/>
            <person name="La Ragione R."/>
            <person name="Hildebrand F."/>
            <person name="Pallen M.J."/>
        </authorList>
    </citation>
    <scope>NUCLEOTIDE SEQUENCE</scope>
    <source>
        <strain evidence="9">CHK184-20233</strain>
    </source>
</reference>
<evidence type="ECO:0000256" key="3">
    <source>
        <dbReference type="ARBA" id="ARBA00022679"/>
    </source>
</evidence>
<dbReference type="GO" id="GO:0005886">
    <property type="term" value="C:plasma membrane"/>
    <property type="evidence" value="ECO:0007669"/>
    <property type="project" value="UniProtKB-SubCell"/>
</dbReference>
<proteinExistence type="predicted"/>
<accession>A0A9D1DVN8</accession>
<comment type="caution">
    <text evidence="9">The sequence shown here is derived from an EMBL/GenBank/DDBJ whole genome shotgun (WGS) entry which is preliminary data.</text>
</comment>
<feature type="transmembrane region" description="Helical" evidence="8">
    <location>
        <begin position="318"/>
        <end position="336"/>
    </location>
</feature>
<evidence type="ECO:0000256" key="1">
    <source>
        <dbReference type="ARBA" id="ARBA00004651"/>
    </source>
</evidence>
<dbReference type="Pfam" id="PF00953">
    <property type="entry name" value="Glycos_transf_4"/>
    <property type="match status" value="1"/>
</dbReference>
<dbReference type="GO" id="GO:0009103">
    <property type="term" value="P:lipopolysaccharide biosynthetic process"/>
    <property type="evidence" value="ECO:0007669"/>
    <property type="project" value="TreeGrafter"/>
</dbReference>
<feature type="transmembrane region" description="Helical" evidence="8">
    <location>
        <begin position="293"/>
        <end position="312"/>
    </location>
</feature>
<evidence type="ECO:0000313" key="9">
    <source>
        <dbReference type="EMBL" id="HIR59659.1"/>
    </source>
</evidence>
<gene>
    <name evidence="9" type="ORF">IAB38_06375</name>
</gene>
<keyword evidence="4 8" id="KW-0812">Transmembrane</keyword>
<comment type="cofactor">
    <cofactor evidence="7">
        <name>Mg(2+)</name>
        <dbReference type="ChEBI" id="CHEBI:18420"/>
    </cofactor>
</comment>
<dbReference type="CDD" id="cd06853">
    <property type="entry name" value="GT_WecA_like"/>
    <property type="match status" value="1"/>
</dbReference>
<evidence type="ECO:0000256" key="7">
    <source>
        <dbReference type="PIRSR" id="PIRSR600715-1"/>
    </source>
</evidence>
<keyword evidence="7" id="KW-0460">Magnesium</keyword>
<dbReference type="PANTHER" id="PTHR22926">
    <property type="entry name" value="PHOSPHO-N-ACETYLMURAMOYL-PENTAPEPTIDE-TRANSFERASE"/>
    <property type="match status" value="1"/>
</dbReference>
<evidence type="ECO:0000256" key="6">
    <source>
        <dbReference type="ARBA" id="ARBA00023136"/>
    </source>
</evidence>
<feature type="binding site" evidence="7">
    <location>
        <position position="157"/>
    </location>
    <ligand>
        <name>Mg(2+)</name>
        <dbReference type="ChEBI" id="CHEBI:18420"/>
    </ligand>
</feature>
<dbReference type="GO" id="GO:0046872">
    <property type="term" value="F:metal ion binding"/>
    <property type="evidence" value="ECO:0007669"/>
    <property type="project" value="UniProtKB-KW"/>
</dbReference>
<dbReference type="GO" id="GO:0016780">
    <property type="term" value="F:phosphotransferase activity, for other substituted phosphate groups"/>
    <property type="evidence" value="ECO:0007669"/>
    <property type="project" value="InterPro"/>
</dbReference>
<comment type="subcellular location">
    <subcellularLocation>
        <location evidence="1">Cell membrane</location>
        <topology evidence="1">Multi-pass membrane protein</topology>
    </subcellularLocation>
</comment>
<evidence type="ECO:0000256" key="8">
    <source>
        <dbReference type="SAM" id="Phobius"/>
    </source>
</evidence>
<name>A0A9D1DVN8_9FIRM</name>
<feature type="transmembrane region" description="Helical" evidence="8">
    <location>
        <begin position="56"/>
        <end position="72"/>
    </location>
</feature>
<dbReference type="GO" id="GO:0044038">
    <property type="term" value="P:cell wall macromolecule biosynthetic process"/>
    <property type="evidence" value="ECO:0007669"/>
    <property type="project" value="TreeGrafter"/>
</dbReference>